<name>A0ABQ9UPU1_SAGOE</name>
<proteinExistence type="predicted"/>
<evidence type="ECO:0000313" key="1">
    <source>
        <dbReference type="EMBL" id="KAK2098830.1"/>
    </source>
</evidence>
<protein>
    <submittedName>
        <fullName evidence="1">Uncharacterized protein</fullName>
    </submittedName>
</protein>
<organism evidence="1 2">
    <name type="scientific">Saguinus oedipus</name>
    <name type="common">Cotton-top tamarin</name>
    <name type="synonym">Oedipomidas oedipus</name>
    <dbReference type="NCBI Taxonomy" id="9490"/>
    <lineage>
        <taxon>Eukaryota</taxon>
        <taxon>Metazoa</taxon>
        <taxon>Chordata</taxon>
        <taxon>Craniata</taxon>
        <taxon>Vertebrata</taxon>
        <taxon>Euteleostomi</taxon>
        <taxon>Mammalia</taxon>
        <taxon>Eutheria</taxon>
        <taxon>Euarchontoglires</taxon>
        <taxon>Primates</taxon>
        <taxon>Haplorrhini</taxon>
        <taxon>Platyrrhini</taxon>
        <taxon>Cebidae</taxon>
        <taxon>Callitrichinae</taxon>
        <taxon>Saguinus</taxon>
    </lineage>
</organism>
<keyword evidence="2" id="KW-1185">Reference proteome</keyword>
<gene>
    <name evidence="1" type="ORF">P7K49_024281</name>
</gene>
<dbReference type="Proteomes" id="UP001266305">
    <property type="component" value="Unassembled WGS sequence"/>
</dbReference>
<accession>A0ABQ9UPU1</accession>
<reference evidence="1 2" key="1">
    <citation type="submission" date="2023-05" db="EMBL/GenBank/DDBJ databases">
        <title>B98-5 Cell Line De Novo Hybrid Assembly: An Optical Mapping Approach.</title>
        <authorList>
            <person name="Kananen K."/>
            <person name="Auerbach J.A."/>
            <person name="Kautto E."/>
            <person name="Blachly J.S."/>
        </authorList>
    </citation>
    <scope>NUCLEOTIDE SEQUENCE [LARGE SCALE GENOMIC DNA]</scope>
    <source>
        <strain evidence="1">B95-8</strain>
        <tissue evidence="1">Cell line</tissue>
    </source>
</reference>
<evidence type="ECO:0000313" key="2">
    <source>
        <dbReference type="Proteomes" id="UP001266305"/>
    </source>
</evidence>
<sequence length="50" mass="5563">MGTRQLQLHSSNHRNLPTTNYLDEVLLLSPSAAHTSSFPHTHLIQAQDSP</sequence>
<dbReference type="EMBL" id="JASSZA010000011">
    <property type="protein sequence ID" value="KAK2098830.1"/>
    <property type="molecule type" value="Genomic_DNA"/>
</dbReference>
<comment type="caution">
    <text evidence="1">The sequence shown here is derived from an EMBL/GenBank/DDBJ whole genome shotgun (WGS) entry which is preliminary data.</text>
</comment>